<reference evidence="2" key="1">
    <citation type="submission" date="2019-11" db="EMBL/GenBank/DDBJ databases">
        <authorList>
            <person name="Feng L."/>
        </authorList>
    </citation>
    <scope>NUCLEOTIDE SEQUENCE</scope>
    <source>
        <strain evidence="2">ElimosumLFYP34</strain>
    </source>
</reference>
<dbReference type="GO" id="GO:0006779">
    <property type="term" value="P:porphyrin-containing compound biosynthetic process"/>
    <property type="evidence" value="ECO:0007669"/>
    <property type="project" value="InterPro"/>
</dbReference>
<dbReference type="InterPro" id="IPR038071">
    <property type="entry name" value="UROD/MetE-like_sf"/>
</dbReference>
<proteinExistence type="predicted"/>
<sequence>MKTDAIQKNFTDVYDGVIPKRVPIGAVLPLEFCIQYGGLDLGKTQWTLDGVYEATDRLCGELPLESAPLGTPRYPAYLTLLGAKTYVMGDSGFMQHPEVMGMEPEDYDDFIKSPRDFIIETVFPKLFTNWEKDSVSRALSFAGALLAHNDYQNKHAAIVKKLREKYTFYTPPIGSLGGVTAPFDYLADFLRGFTGITKDIKRCPEKIAEACDAVLPFLFEKGLPANPHKYGQTFMPLHMATYLRNKEFDKFYWPSFHRLVETLHDAGQPCYIFCEADWTRYLDYLLELPEGTRFCFEYGDPQTVKDKLGKKHILSGLYPVTYLKTATKQECVDKAKELIDIMAPGGNYIFNFDKNPFVMSDVNLDNYKAVLEYVAQNSNYANAGERSRPAETHSETKRVLALAETKYRNIGCSVPEGLENVIAPILTKYQDNIWAFMTKLL</sequence>
<evidence type="ECO:0000259" key="1">
    <source>
        <dbReference type="Pfam" id="PF01208"/>
    </source>
</evidence>
<evidence type="ECO:0000313" key="2">
    <source>
        <dbReference type="EMBL" id="VYU51675.1"/>
    </source>
</evidence>
<feature type="domain" description="Uroporphyrinogen decarboxylase (URO-D)" evidence="1">
    <location>
        <begin position="158"/>
        <end position="375"/>
    </location>
</feature>
<organism evidence="2">
    <name type="scientific">Eubacterium limosum</name>
    <dbReference type="NCBI Taxonomy" id="1736"/>
    <lineage>
        <taxon>Bacteria</taxon>
        <taxon>Bacillati</taxon>
        <taxon>Bacillota</taxon>
        <taxon>Clostridia</taxon>
        <taxon>Eubacteriales</taxon>
        <taxon>Eubacteriaceae</taxon>
        <taxon>Eubacterium</taxon>
    </lineage>
</organism>
<gene>
    <name evidence="2" type="ORF">ELLFYP34_00431</name>
</gene>
<dbReference type="Pfam" id="PF01208">
    <property type="entry name" value="URO-D"/>
    <property type="match status" value="1"/>
</dbReference>
<dbReference type="GO" id="GO:0004853">
    <property type="term" value="F:uroporphyrinogen decarboxylase activity"/>
    <property type="evidence" value="ECO:0007669"/>
    <property type="project" value="InterPro"/>
</dbReference>
<dbReference type="EMBL" id="CACRTR010000012">
    <property type="protein sequence ID" value="VYU51675.1"/>
    <property type="molecule type" value="Genomic_DNA"/>
</dbReference>
<dbReference type="Gene3D" id="3.20.20.210">
    <property type="match status" value="1"/>
</dbReference>
<dbReference type="InterPro" id="IPR000257">
    <property type="entry name" value="Uroporphyrinogen_deCOase"/>
</dbReference>
<dbReference type="AlphaFoldDB" id="A0A6N3FHZ4"/>
<accession>A0A6N3FHZ4</accession>
<name>A0A6N3FHZ4_EUBLI</name>
<dbReference type="SUPFAM" id="SSF51726">
    <property type="entry name" value="UROD/MetE-like"/>
    <property type="match status" value="1"/>
</dbReference>
<protein>
    <submittedName>
        <fullName evidence="2">Uroporphyrinogen decarboxylase (URO-D)</fullName>
    </submittedName>
</protein>